<reference evidence="1 2" key="1">
    <citation type="submission" date="2019-10" db="EMBL/GenBank/DDBJ databases">
        <title>Deinococcus sp. isolated from soil.</title>
        <authorList>
            <person name="Li Y."/>
            <person name="Wang J."/>
        </authorList>
    </citation>
    <scope>NUCLEOTIDE SEQUENCE [LARGE SCALE GENOMIC DNA]</scope>
    <source>
        <strain evidence="1 2">SDU3-2</strain>
    </source>
</reference>
<name>A0A7X1NYK5_9DEIO</name>
<proteinExistence type="predicted"/>
<dbReference type="EMBL" id="WBSL01000015">
    <property type="protein sequence ID" value="MPY68103.1"/>
    <property type="molecule type" value="Genomic_DNA"/>
</dbReference>
<dbReference type="AlphaFoldDB" id="A0A7X1NYK5"/>
<evidence type="ECO:0000313" key="1">
    <source>
        <dbReference type="EMBL" id="MPY68103.1"/>
    </source>
</evidence>
<organism evidence="1 2">
    <name type="scientific">Deinococcus terrestris</name>
    <dbReference type="NCBI Taxonomy" id="2651870"/>
    <lineage>
        <taxon>Bacteria</taxon>
        <taxon>Thermotogati</taxon>
        <taxon>Deinococcota</taxon>
        <taxon>Deinococci</taxon>
        <taxon>Deinococcales</taxon>
        <taxon>Deinococcaceae</taxon>
        <taxon>Deinococcus</taxon>
    </lineage>
</organism>
<sequence>MRHFRTWSLALLLAAAFGLPFVLRSERGGTSGERAFVAHAVIASGQLLSHPVESLLIRRYVVRKLGEVPPRPSNGDCEPALRPYQAQVTAVTLFGLPMAEVTVTCDWAGRAGVEES</sequence>
<keyword evidence="2" id="KW-1185">Reference proteome</keyword>
<evidence type="ECO:0000313" key="2">
    <source>
        <dbReference type="Proteomes" id="UP000484842"/>
    </source>
</evidence>
<gene>
    <name evidence="1" type="ORF">F8S09_15710</name>
</gene>
<comment type="caution">
    <text evidence="1">The sequence shown here is derived from an EMBL/GenBank/DDBJ whole genome shotgun (WGS) entry which is preliminary data.</text>
</comment>
<dbReference type="RefSeq" id="WP_152872408.1">
    <property type="nucleotide sequence ID" value="NZ_WBSL01000015.1"/>
</dbReference>
<accession>A0A7X1NYK5</accession>
<dbReference type="Proteomes" id="UP000484842">
    <property type="component" value="Unassembled WGS sequence"/>
</dbReference>
<protein>
    <submittedName>
        <fullName evidence="1">Uncharacterized protein</fullName>
    </submittedName>
</protein>